<proteinExistence type="predicted"/>
<feature type="signal peptide" evidence="1">
    <location>
        <begin position="1"/>
        <end position="19"/>
    </location>
</feature>
<evidence type="ECO:0000313" key="2">
    <source>
        <dbReference type="EMBL" id="MDR6845373.1"/>
    </source>
</evidence>
<dbReference type="EMBL" id="JAVDTX010000004">
    <property type="protein sequence ID" value="MDR6845373.1"/>
    <property type="molecule type" value="Genomic_DNA"/>
</dbReference>
<keyword evidence="1" id="KW-0732">Signal</keyword>
<dbReference type="Gene3D" id="2.60.120.200">
    <property type="match status" value="1"/>
</dbReference>
<feature type="chain" id="PRO_5047297278" description="Por secretion system C-terminal sorting domain-containing protein" evidence="1">
    <location>
        <begin position="20"/>
        <end position="336"/>
    </location>
</feature>
<evidence type="ECO:0000256" key="1">
    <source>
        <dbReference type="SAM" id="SignalP"/>
    </source>
</evidence>
<gene>
    <name evidence="2" type="ORF">J2W95_002080</name>
</gene>
<evidence type="ECO:0000313" key="3">
    <source>
        <dbReference type="Proteomes" id="UP001261871"/>
    </source>
</evidence>
<comment type="caution">
    <text evidence="2">The sequence shown here is derived from an EMBL/GenBank/DDBJ whole genome shotgun (WGS) entry which is preliminary data.</text>
</comment>
<dbReference type="Pfam" id="PF13385">
    <property type="entry name" value="Laminin_G_3"/>
    <property type="match status" value="1"/>
</dbReference>
<dbReference type="RefSeq" id="WP_310006606.1">
    <property type="nucleotide sequence ID" value="NZ_JAVDTX010000004.1"/>
</dbReference>
<dbReference type="SUPFAM" id="SSF49899">
    <property type="entry name" value="Concanavalin A-like lectins/glucanases"/>
    <property type="match status" value="1"/>
</dbReference>
<organism evidence="2 3">
    <name type="scientific">Flavobacterium granuli</name>
    <dbReference type="NCBI Taxonomy" id="280093"/>
    <lineage>
        <taxon>Bacteria</taxon>
        <taxon>Pseudomonadati</taxon>
        <taxon>Bacteroidota</taxon>
        <taxon>Flavobacteriia</taxon>
        <taxon>Flavobacteriales</taxon>
        <taxon>Flavobacteriaceae</taxon>
        <taxon>Flavobacterium</taxon>
    </lineage>
</organism>
<reference evidence="2 3" key="1">
    <citation type="submission" date="2023-07" db="EMBL/GenBank/DDBJ databases">
        <title>Sorghum-associated microbial communities from plants grown in Nebraska, USA.</title>
        <authorList>
            <person name="Schachtman D."/>
        </authorList>
    </citation>
    <scope>NUCLEOTIDE SEQUENCE [LARGE SCALE GENOMIC DNA]</scope>
    <source>
        <strain evidence="2 3">BE124</strain>
    </source>
</reference>
<accession>A0ABU1S2W8</accession>
<dbReference type="Proteomes" id="UP001261871">
    <property type="component" value="Unassembled WGS sequence"/>
</dbReference>
<dbReference type="InterPro" id="IPR013320">
    <property type="entry name" value="ConA-like_dom_sf"/>
</dbReference>
<protein>
    <recommendedName>
        <fullName evidence="4">Por secretion system C-terminal sorting domain-containing protein</fullName>
    </recommendedName>
</protein>
<name>A0ABU1S2W8_9FLAO</name>
<keyword evidence="3" id="KW-1185">Reference proteome</keyword>
<sequence>MKKILLFTVVLLLSFLANAQAPILEFNFDGTFRNTKNDISFTGDAKFVNDRKGVVNGAIRVVNSTFEMTALNLPVGNSSRTVSIWVKYNDVTATNYIWGYGSSYNARYYGLLQQSTTTANSDINLAGYGANNDLIATTTIAPNIWYNYIVTYDGLISKIYRDGLLIKSVESPRKLTSGIVFSIGKMGKFVSINADIDDLQIYDVALSEVEITGLYNRNLGKVNDLVFTDSAIKKVAKKETTLVNNRAFVGTKVKKTVDNKTLQSANTDNSVKQKMVLSESVETTVIKSSEIYSTQGLKVFSGTKNNIDITEIKEGTYLLKIKKTDQGANENMITLK</sequence>
<evidence type="ECO:0008006" key="4">
    <source>
        <dbReference type="Google" id="ProtNLM"/>
    </source>
</evidence>